<dbReference type="GO" id="GO:0000978">
    <property type="term" value="F:RNA polymerase II cis-regulatory region sequence-specific DNA binding"/>
    <property type="evidence" value="ECO:0007669"/>
    <property type="project" value="TreeGrafter"/>
</dbReference>
<dbReference type="Ensembl" id="ENSSFOT00015023463.2">
    <property type="protein sequence ID" value="ENSSFOP00015023208.2"/>
    <property type="gene ID" value="ENSSFOG00015014922.2"/>
</dbReference>
<feature type="compositionally biased region" description="Low complexity" evidence="7">
    <location>
        <begin position="481"/>
        <end position="491"/>
    </location>
</feature>
<dbReference type="GeneTree" id="ENSGT00940000156282"/>
<feature type="region of interest" description="Disordered" evidence="7">
    <location>
        <begin position="356"/>
        <end position="397"/>
    </location>
</feature>
<dbReference type="SMART" id="SM00301">
    <property type="entry name" value="DM"/>
    <property type="match status" value="1"/>
</dbReference>
<sequence length="505" mass="55380">MTDRAAAAADPDVDVDVDVESLETESDEQAEMSAAALPAAGDEEDHPGQSALSSGDQRKLSRTPKCARCRNHGVVSCLKGHKRFCRWRDCQCANCLLVVERQRVMAAQVALRRQQATEDKKGISGKQISAERRTIFQRHLRPSTMLAKSILEGYRPVHSDSFLSGSPSLPPPLSDRMRKRRAFADKELETIMLEREYKEREMMESSQSASASLFLPNTMVHAAEYNAYKTAYSAAQVEPLSKDLCSYLPNCLDLSMQYSGTGNVELISSNVSVATTYRQYPLSHRFMMWPRAGNLGDALLYQQCLPSATAVQNVKPGSMWDAKMSAGPESHSANQEVAPAKLEALCAAPELCGVPQPQAESQGPLSQSHKERSAFSAPKRSFGQAFPNMPPPGSQEHVLGTLSKDNAKRAIIMKLSSFHSLIQQTLGEKSGPELKGQHCKELLEEAAKTCKGDAARQLQNLKSVERCPKDFMSKQTGTRGSSESLSFSVESILKRPSPSVNRASQ</sequence>
<evidence type="ECO:0000256" key="4">
    <source>
        <dbReference type="ARBA" id="ARBA00023125"/>
    </source>
</evidence>
<name>A0A8C9S0E7_SCLFO</name>
<keyword evidence="2 6" id="KW-0479">Metal-binding</keyword>
<proteinExistence type="inferred from homology"/>
<dbReference type="GO" id="GO:0007548">
    <property type="term" value="P:sex differentiation"/>
    <property type="evidence" value="ECO:0007669"/>
    <property type="project" value="TreeGrafter"/>
</dbReference>
<dbReference type="PANTHER" id="PTHR12322:SF122">
    <property type="entry name" value="DOUBLESEX- AND MAB-3-RELATED TRANSCRIPTION FACTOR 2"/>
    <property type="match status" value="1"/>
</dbReference>
<dbReference type="InterPro" id="IPR026607">
    <property type="entry name" value="DMRT"/>
</dbReference>
<evidence type="ECO:0000256" key="5">
    <source>
        <dbReference type="ARBA" id="ARBA00023242"/>
    </source>
</evidence>
<feature type="region of interest" description="Disordered" evidence="7">
    <location>
        <begin position="471"/>
        <end position="505"/>
    </location>
</feature>
<evidence type="ECO:0000256" key="1">
    <source>
        <dbReference type="ARBA" id="ARBA00006834"/>
    </source>
</evidence>
<evidence type="ECO:0000313" key="10">
    <source>
        <dbReference type="Proteomes" id="UP000694397"/>
    </source>
</evidence>
<dbReference type="GO" id="GO:0000981">
    <property type="term" value="F:DNA-binding transcription factor activity, RNA polymerase II-specific"/>
    <property type="evidence" value="ECO:0007669"/>
    <property type="project" value="TreeGrafter"/>
</dbReference>
<dbReference type="GO" id="GO:0005634">
    <property type="term" value="C:nucleus"/>
    <property type="evidence" value="ECO:0007669"/>
    <property type="project" value="UniProtKB-SubCell"/>
</dbReference>
<comment type="subcellular location">
    <subcellularLocation>
        <location evidence="6">Nucleus</location>
    </subcellularLocation>
</comment>
<dbReference type="FunFam" id="4.10.1040.10:FF:000001">
    <property type="entry name" value="doublesex- and mab-3-related transcription factor 1"/>
    <property type="match status" value="1"/>
</dbReference>
<dbReference type="InterPro" id="IPR036407">
    <property type="entry name" value="DM_DNA-bd_sf"/>
</dbReference>
<feature type="compositionally biased region" description="Acidic residues" evidence="7">
    <location>
        <begin position="11"/>
        <end position="30"/>
    </location>
</feature>
<accession>A0A8C9S0E7</accession>
<evidence type="ECO:0000256" key="7">
    <source>
        <dbReference type="SAM" id="MobiDB-lite"/>
    </source>
</evidence>
<protein>
    <submittedName>
        <fullName evidence="9">Doublesex and mab-3 related transcription factor 2a</fullName>
    </submittedName>
</protein>
<reference evidence="9" key="3">
    <citation type="submission" date="2025-09" db="UniProtKB">
        <authorList>
            <consortium name="Ensembl"/>
        </authorList>
    </citation>
    <scope>IDENTIFICATION</scope>
</reference>
<reference evidence="9 10" key="1">
    <citation type="submission" date="2019-04" db="EMBL/GenBank/DDBJ databases">
        <authorList>
            <consortium name="Wellcome Sanger Institute Data Sharing"/>
        </authorList>
    </citation>
    <scope>NUCLEOTIDE SEQUENCE [LARGE SCALE GENOMIC DNA]</scope>
</reference>
<dbReference type="Pfam" id="PF00751">
    <property type="entry name" value="DM"/>
    <property type="match status" value="1"/>
</dbReference>
<feature type="DNA-binding region" description="DM" evidence="6">
    <location>
        <begin position="66"/>
        <end position="113"/>
    </location>
</feature>
<feature type="domain" description="DM" evidence="8">
    <location>
        <begin position="66"/>
        <end position="113"/>
    </location>
</feature>
<feature type="compositionally biased region" description="Low complexity" evidence="7">
    <location>
        <begin position="1"/>
        <end position="10"/>
    </location>
</feature>
<dbReference type="SUPFAM" id="SSF82927">
    <property type="entry name" value="Cysteine-rich DNA binding domain, (DM domain)"/>
    <property type="match status" value="1"/>
</dbReference>
<evidence type="ECO:0000259" key="8">
    <source>
        <dbReference type="PROSITE" id="PS50809"/>
    </source>
</evidence>
<dbReference type="Proteomes" id="UP000694397">
    <property type="component" value="Chromosome 17"/>
</dbReference>
<keyword evidence="5 6" id="KW-0539">Nucleus</keyword>
<gene>
    <name evidence="9" type="primary">DMRT2</name>
    <name evidence="9" type="synonym">dmrt2a</name>
</gene>
<dbReference type="PROSITE" id="PS40000">
    <property type="entry name" value="DM_1"/>
    <property type="match status" value="1"/>
</dbReference>
<evidence type="ECO:0000256" key="6">
    <source>
        <dbReference type="PROSITE-ProRule" id="PRU00070"/>
    </source>
</evidence>
<evidence type="ECO:0000313" key="9">
    <source>
        <dbReference type="Ensembl" id="ENSSFOP00015023208.2"/>
    </source>
</evidence>
<dbReference type="Gene3D" id="4.10.1040.10">
    <property type="entry name" value="DM DNA-binding domain"/>
    <property type="match status" value="1"/>
</dbReference>
<evidence type="ECO:0000256" key="2">
    <source>
        <dbReference type="ARBA" id="ARBA00022723"/>
    </source>
</evidence>
<dbReference type="AlphaFoldDB" id="A0A8C9S0E7"/>
<organism evidence="9 10">
    <name type="scientific">Scleropages formosus</name>
    <name type="common">Asian bonytongue</name>
    <name type="synonym">Osteoglossum formosum</name>
    <dbReference type="NCBI Taxonomy" id="113540"/>
    <lineage>
        <taxon>Eukaryota</taxon>
        <taxon>Metazoa</taxon>
        <taxon>Chordata</taxon>
        <taxon>Craniata</taxon>
        <taxon>Vertebrata</taxon>
        <taxon>Euteleostomi</taxon>
        <taxon>Actinopterygii</taxon>
        <taxon>Neopterygii</taxon>
        <taxon>Teleostei</taxon>
        <taxon>Osteoglossocephala</taxon>
        <taxon>Osteoglossomorpha</taxon>
        <taxon>Osteoglossiformes</taxon>
        <taxon>Osteoglossidae</taxon>
        <taxon>Scleropages</taxon>
    </lineage>
</organism>
<dbReference type="OrthoDB" id="9420343at2759"/>
<keyword evidence="3 6" id="KW-0862">Zinc</keyword>
<feature type="compositionally biased region" description="Polar residues" evidence="7">
    <location>
        <begin position="358"/>
        <end position="367"/>
    </location>
</feature>
<keyword evidence="10" id="KW-1185">Reference proteome</keyword>
<dbReference type="PROSITE" id="PS50809">
    <property type="entry name" value="DM_2"/>
    <property type="match status" value="1"/>
</dbReference>
<dbReference type="GO" id="GO:0046872">
    <property type="term" value="F:metal ion binding"/>
    <property type="evidence" value="ECO:0007669"/>
    <property type="project" value="UniProtKB-KW"/>
</dbReference>
<feature type="region of interest" description="Disordered" evidence="7">
    <location>
        <begin position="1"/>
        <end position="59"/>
    </location>
</feature>
<dbReference type="InterPro" id="IPR001275">
    <property type="entry name" value="DM_DNA-bd"/>
</dbReference>
<dbReference type="PANTHER" id="PTHR12322">
    <property type="entry name" value="DOUBLESEX AND MAB-3 RELATED TRANSCRIPTION FACTOR DMRT"/>
    <property type="match status" value="1"/>
</dbReference>
<comment type="similarity">
    <text evidence="1">Belongs to the DMRT family.</text>
</comment>
<reference evidence="9" key="2">
    <citation type="submission" date="2025-08" db="UniProtKB">
        <authorList>
            <consortium name="Ensembl"/>
        </authorList>
    </citation>
    <scope>IDENTIFICATION</scope>
</reference>
<evidence type="ECO:0000256" key="3">
    <source>
        <dbReference type="ARBA" id="ARBA00022833"/>
    </source>
</evidence>
<keyword evidence="4 6" id="KW-0238">DNA-binding</keyword>